<feature type="compositionally biased region" description="Basic and acidic residues" evidence="1">
    <location>
        <begin position="301"/>
        <end position="325"/>
    </location>
</feature>
<keyword evidence="2" id="KW-0472">Membrane</keyword>
<feature type="region of interest" description="Disordered" evidence="1">
    <location>
        <begin position="269"/>
        <end position="339"/>
    </location>
</feature>
<dbReference type="AlphaFoldDB" id="A0A9J7N721"/>
<feature type="compositionally biased region" description="Basic residues" evidence="1">
    <location>
        <begin position="290"/>
        <end position="300"/>
    </location>
</feature>
<dbReference type="OrthoDB" id="10350248at2759"/>
<reference evidence="4" key="1">
    <citation type="journal article" date="2020" name="Nat. Ecol. Evol.">
        <title>Deeply conserved synteny resolves early events in vertebrate evolution.</title>
        <authorList>
            <person name="Simakov O."/>
            <person name="Marletaz F."/>
            <person name="Yue J.X."/>
            <person name="O'Connell B."/>
            <person name="Jenkins J."/>
            <person name="Brandt A."/>
            <person name="Calef R."/>
            <person name="Tung C.H."/>
            <person name="Huang T.K."/>
            <person name="Schmutz J."/>
            <person name="Satoh N."/>
            <person name="Yu J.K."/>
            <person name="Putnam N.H."/>
            <person name="Green R.E."/>
            <person name="Rokhsar D.S."/>
        </authorList>
    </citation>
    <scope>NUCLEOTIDE SEQUENCE [LARGE SCALE GENOMIC DNA]</scope>
    <source>
        <strain evidence="4">S238N-H82</strain>
    </source>
</reference>
<evidence type="ECO:0000256" key="2">
    <source>
        <dbReference type="SAM" id="Phobius"/>
    </source>
</evidence>
<dbReference type="RefSeq" id="XP_035695642.1">
    <property type="nucleotide sequence ID" value="XM_035839749.1"/>
</dbReference>
<proteinExistence type="predicted"/>
<keyword evidence="2" id="KW-0812">Transmembrane</keyword>
<name>A0A9J7N721_BRAFL</name>
<organism evidence="4 5">
    <name type="scientific">Branchiostoma floridae</name>
    <name type="common">Florida lancelet</name>
    <name type="synonym">Amphioxus</name>
    <dbReference type="NCBI Taxonomy" id="7739"/>
    <lineage>
        <taxon>Eukaryota</taxon>
        <taxon>Metazoa</taxon>
        <taxon>Chordata</taxon>
        <taxon>Cephalochordata</taxon>
        <taxon>Leptocardii</taxon>
        <taxon>Amphioxiformes</taxon>
        <taxon>Branchiostomatidae</taxon>
        <taxon>Branchiostoma</taxon>
    </lineage>
</organism>
<evidence type="ECO:0000313" key="5">
    <source>
        <dbReference type="RefSeq" id="XP_035695642.1"/>
    </source>
</evidence>
<sequence>MSVSLAVALLAYTLAVLVLPTAGYFADEYWGNTETWSDYADYPSEKLPLYSAKSHSQHRHGTHNKHVGKSRTGKHRATITNSPVRKTDDKEPRQRNVLLDRLRSSSFGMKSRHQDETEDYQLGLDVAPVHKKSPLSFGYRKDALSQRKMTSKLDAFKAPSATLKPKFNNASESGQILAKQQGSTSNDCAVTVIYASSLTFLVTVAMVILLYLILVLTFKRRRFKPHDWWMAGQGSDHGGDDDVMNDRASNLSLLKPFFHLASEDEVFHIGGTPRSGTTSSSEEDSLMKSLNKKNKKMKAPTRKEFSGRDTKEQQDLRESRTERWVESVSQLNQDRSTQS</sequence>
<dbReference type="KEGG" id="bfo:118429271"/>
<feature type="compositionally biased region" description="Basic residues" evidence="1">
    <location>
        <begin position="55"/>
        <end position="77"/>
    </location>
</feature>
<keyword evidence="2" id="KW-1133">Transmembrane helix</keyword>
<feature type="region of interest" description="Disordered" evidence="1">
    <location>
        <begin position="54"/>
        <end position="92"/>
    </location>
</feature>
<feature type="compositionally biased region" description="Low complexity" evidence="1">
    <location>
        <begin position="270"/>
        <end position="280"/>
    </location>
</feature>
<dbReference type="Proteomes" id="UP000001554">
    <property type="component" value="Chromosome 13"/>
</dbReference>
<keyword evidence="3" id="KW-0732">Signal</keyword>
<feature type="transmembrane region" description="Helical" evidence="2">
    <location>
        <begin position="192"/>
        <end position="216"/>
    </location>
</feature>
<reference evidence="5" key="2">
    <citation type="submission" date="2025-08" db="UniProtKB">
        <authorList>
            <consortium name="RefSeq"/>
        </authorList>
    </citation>
    <scope>IDENTIFICATION</scope>
    <source>
        <strain evidence="5">S238N-H82</strain>
        <tissue evidence="5">Testes</tissue>
    </source>
</reference>
<evidence type="ECO:0000313" key="4">
    <source>
        <dbReference type="Proteomes" id="UP000001554"/>
    </source>
</evidence>
<feature type="compositionally biased region" description="Polar residues" evidence="1">
    <location>
        <begin position="327"/>
        <end position="339"/>
    </location>
</feature>
<feature type="signal peptide" evidence="3">
    <location>
        <begin position="1"/>
        <end position="15"/>
    </location>
</feature>
<evidence type="ECO:0000256" key="3">
    <source>
        <dbReference type="SAM" id="SignalP"/>
    </source>
</evidence>
<keyword evidence="4" id="KW-1185">Reference proteome</keyword>
<dbReference type="GeneID" id="118429271"/>
<feature type="chain" id="PRO_5039924928" evidence="3">
    <location>
        <begin position="16"/>
        <end position="339"/>
    </location>
</feature>
<accession>A0A9J7N721</accession>
<gene>
    <name evidence="5" type="primary">LOC118429271</name>
</gene>
<protein>
    <submittedName>
        <fullName evidence="5">Uncharacterized protein LOC118429271</fullName>
    </submittedName>
</protein>
<evidence type="ECO:0000256" key="1">
    <source>
        <dbReference type="SAM" id="MobiDB-lite"/>
    </source>
</evidence>